<dbReference type="EMBL" id="CP000463">
    <property type="protein sequence ID" value="ABJ06922.1"/>
    <property type="molecule type" value="Genomic_DNA"/>
</dbReference>
<evidence type="ECO:0008006" key="4">
    <source>
        <dbReference type="Google" id="ProtNLM"/>
    </source>
</evidence>
<dbReference type="STRING" id="316055.RPE_2985"/>
<dbReference type="HOGENOM" id="CLU_098548_0_0_5"/>
<evidence type="ECO:0000256" key="2">
    <source>
        <dbReference type="SAM" id="SignalP"/>
    </source>
</evidence>
<evidence type="ECO:0000256" key="1">
    <source>
        <dbReference type="SAM" id="MobiDB-lite"/>
    </source>
</evidence>
<dbReference type="InterPro" id="IPR009642">
    <property type="entry name" value="DUF1236"/>
</dbReference>
<feature type="compositionally biased region" description="Polar residues" evidence="1">
    <location>
        <begin position="98"/>
        <end position="112"/>
    </location>
</feature>
<gene>
    <name evidence="3" type="ordered locus">RPE_2985</name>
</gene>
<feature type="region of interest" description="Disordered" evidence="1">
    <location>
        <begin position="22"/>
        <end position="154"/>
    </location>
</feature>
<dbReference type="KEGG" id="rpe:RPE_2985"/>
<dbReference type="Pfam" id="PF06823">
    <property type="entry name" value="DUF1236"/>
    <property type="match status" value="1"/>
</dbReference>
<name>Q07MB2_RHOP5</name>
<feature type="chain" id="PRO_5004165842" description="DUF1236 domain-containing protein" evidence="2">
    <location>
        <begin position="24"/>
        <end position="228"/>
    </location>
</feature>
<dbReference type="Gene3D" id="3.10.450.160">
    <property type="entry name" value="inner membrane protein cigr"/>
    <property type="match status" value="1"/>
</dbReference>
<feature type="compositionally biased region" description="Basic and acidic residues" evidence="1">
    <location>
        <begin position="113"/>
        <end position="134"/>
    </location>
</feature>
<dbReference type="eggNOG" id="COG3064">
    <property type="taxonomic scope" value="Bacteria"/>
</dbReference>
<proteinExistence type="predicted"/>
<evidence type="ECO:0000313" key="3">
    <source>
        <dbReference type="EMBL" id="ABJ06922.1"/>
    </source>
</evidence>
<organism evidence="3">
    <name type="scientific">Rhodopseudomonas palustris (strain BisA53)</name>
    <dbReference type="NCBI Taxonomy" id="316055"/>
    <lineage>
        <taxon>Bacteria</taxon>
        <taxon>Pseudomonadati</taxon>
        <taxon>Pseudomonadota</taxon>
        <taxon>Alphaproteobacteria</taxon>
        <taxon>Hyphomicrobiales</taxon>
        <taxon>Nitrobacteraceae</taxon>
        <taxon>Rhodopseudomonas</taxon>
    </lineage>
</organism>
<dbReference type="OrthoDB" id="102964at2"/>
<feature type="signal peptide" evidence="2">
    <location>
        <begin position="1"/>
        <end position="23"/>
    </location>
</feature>
<accession>Q07MB2</accession>
<dbReference type="AlphaFoldDB" id="Q07MB2"/>
<keyword evidence="2" id="KW-0732">Signal</keyword>
<feature type="compositionally biased region" description="Low complexity" evidence="1">
    <location>
        <begin position="37"/>
        <end position="57"/>
    </location>
</feature>
<feature type="compositionally biased region" description="Low complexity" evidence="1">
    <location>
        <begin position="75"/>
        <end position="87"/>
    </location>
</feature>
<sequence length="228" mass="23874">MKQRLLISVAAAALIAGSGLAYAQDTGGSPSGGAASGPGSSATPHSSTSPSQRSGTSAGPMNRDDPSGMRGAESGRGSDSGMRSSQSEPKAGERNQRAQDSTTGQKSNMSQENSKDGSKDASKAGQDMKAEDRSTTTTGQAGAGGKLSSDQRSKITTVIKRQRVEPATNINFSISIGTRVPREVRFHPLPAEIVTVYPDWRGYEFFLVRDEIVVVNPRTMEIVAVLDA</sequence>
<protein>
    <recommendedName>
        <fullName evidence="4">DUF1236 domain-containing protein</fullName>
    </recommendedName>
</protein>
<reference evidence="3" key="1">
    <citation type="submission" date="2006-09" db="EMBL/GenBank/DDBJ databases">
        <title>Complete sequence of Rhodopseudomonas palustris BisA53.</title>
        <authorList>
            <consortium name="US DOE Joint Genome Institute"/>
            <person name="Copeland A."/>
            <person name="Lucas S."/>
            <person name="Lapidus A."/>
            <person name="Barry K."/>
            <person name="Detter J.C."/>
            <person name="Glavina del Rio T."/>
            <person name="Hammon N."/>
            <person name="Israni S."/>
            <person name="Dalin E."/>
            <person name="Tice H."/>
            <person name="Pitluck S."/>
            <person name="Chain P."/>
            <person name="Malfatti S."/>
            <person name="Shin M."/>
            <person name="Vergez L."/>
            <person name="Schmutz J."/>
            <person name="Larimer F."/>
            <person name="Land M."/>
            <person name="Hauser L."/>
            <person name="Pelletier D.A."/>
            <person name="Kyrpides N."/>
            <person name="Kim E."/>
            <person name="Harwood C.S."/>
            <person name="Oda Y."/>
            <person name="Richardson P."/>
        </authorList>
    </citation>
    <scope>NUCLEOTIDE SEQUENCE [LARGE SCALE GENOMIC DNA]</scope>
    <source>
        <strain evidence="3">BisA53</strain>
    </source>
</reference>